<gene>
    <name evidence="3" type="ORF">EBO34_05185</name>
</gene>
<dbReference type="EMBL" id="RHIB01000001">
    <property type="protein sequence ID" value="RNA70599.1"/>
    <property type="molecule type" value="Genomic_DNA"/>
</dbReference>
<dbReference type="InterPro" id="IPR035940">
    <property type="entry name" value="CAP_sf"/>
</dbReference>
<keyword evidence="4" id="KW-1185">Reference proteome</keyword>
<feature type="domain" description="SCP" evidence="2">
    <location>
        <begin position="154"/>
        <end position="265"/>
    </location>
</feature>
<dbReference type="PANTHER" id="PTHR31157">
    <property type="entry name" value="SCP DOMAIN-CONTAINING PROTEIN"/>
    <property type="match status" value="1"/>
</dbReference>
<feature type="region of interest" description="Disordered" evidence="1">
    <location>
        <begin position="1"/>
        <end position="22"/>
    </location>
</feature>
<feature type="compositionally biased region" description="Low complexity" evidence="1">
    <location>
        <begin position="116"/>
        <end position="127"/>
    </location>
</feature>
<protein>
    <submittedName>
        <fullName evidence="3">SCP-like extracellular protein</fullName>
    </submittedName>
</protein>
<comment type="caution">
    <text evidence="3">The sequence shown here is derived from an EMBL/GenBank/DDBJ whole genome shotgun (WGS) entry which is preliminary data.</text>
</comment>
<feature type="compositionally biased region" description="Acidic residues" evidence="1">
    <location>
        <begin position="128"/>
        <end position="138"/>
    </location>
</feature>
<sequence length="269" mass="30365">MGEDTEEGARGYEDGRITGYYNDLYQPNPDQTFEISSDKTNVDSQNFPHTKAIQIQDAKFLTDVDPDQLHPDDLYNIVRDELNIQLPEAGTPPVQQPETDGPQEPANPPVSDPQEEQAQQPDPGQEQPQEEAGQEEPQPDTSGELKEFERQVIELTNAERRNNGLSELDTNIDLCMVAREKSRDMQQNNYFSHTSPTYGSPFDMMRDFGIQYNAAGENIAQGQPTPEQVVQQWMASAGHRENILSNSYNQIGVGYESQGNHWTQMFINN</sequence>
<evidence type="ECO:0000256" key="1">
    <source>
        <dbReference type="SAM" id="MobiDB-lite"/>
    </source>
</evidence>
<dbReference type="Gene3D" id="3.40.33.10">
    <property type="entry name" value="CAP"/>
    <property type="match status" value="1"/>
</dbReference>
<dbReference type="NCBIfam" id="TIGR02909">
    <property type="entry name" value="spore_YkwD"/>
    <property type="match status" value="1"/>
</dbReference>
<feature type="region of interest" description="Disordered" evidence="1">
    <location>
        <begin position="88"/>
        <end position="144"/>
    </location>
</feature>
<evidence type="ECO:0000313" key="3">
    <source>
        <dbReference type="EMBL" id="RNA70599.1"/>
    </source>
</evidence>
<feature type="compositionally biased region" description="Basic and acidic residues" evidence="1">
    <location>
        <begin position="7"/>
        <end position="16"/>
    </location>
</feature>
<dbReference type="InterPro" id="IPR014258">
    <property type="entry name" value="CAP_domain_YkwD-like"/>
</dbReference>
<dbReference type="InterPro" id="IPR014044">
    <property type="entry name" value="CAP_dom"/>
</dbReference>
<dbReference type="AlphaFoldDB" id="A0A3M7TZC3"/>
<accession>A0A3M7TZC3</accession>
<dbReference type="PANTHER" id="PTHR31157:SF1">
    <property type="entry name" value="SCP DOMAIN-CONTAINING PROTEIN"/>
    <property type="match status" value="1"/>
</dbReference>
<reference evidence="3 4" key="1">
    <citation type="submission" date="2018-10" db="EMBL/GenBank/DDBJ databases">
        <title>Bacillus Keqinensis sp. nov., a moderately halophilic bacterium isolated from a saline-alkaline lake.</title>
        <authorList>
            <person name="Wang H."/>
        </authorList>
    </citation>
    <scope>NUCLEOTIDE SEQUENCE [LARGE SCALE GENOMIC DNA]</scope>
    <source>
        <strain evidence="3 4">KQ-3</strain>
    </source>
</reference>
<dbReference type="Proteomes" id="UP000278746">
    <property type="component" value="Unassembled WGS sequence"/>
</dbReference>
<dbReference type="SUPFAM" id="SSF55797">
    <property type="entry name" value="PR-1-like"/>
    <property type="match status" value="1"/>
</dbReference>
<proteinExistence type="predicted"/>
<dbReference type="Pfam" id="PF00188">
    <property type="entry name" value="CAP"/>
    <property type="match status" value="1"/>
</dbReference>
<dbReference type="OrthoDB" id="9783944at2"/>
<evidence type="ECO:0000259" key="2">
    <source>
        <dbReference type="Pfam" id="PF00188"/>
    </source>
</evidence>
<organism evidence="3 4">
    <name type="scientific">Alteribacter keqinensis</name>
    <dbReference type="NCBI Taxonomy" id="2483800"/>
    <lineage>
        <taxon>Bacteria</taxon>
        <taxon>Bacillati</taxon>
        <taxon>Bacillota</taxon>
        <taxon>Bacilli</taxon>
        <taxon>Bacillales</taxon>
        <taxon>Bacillaceae</taxon>
        <taxon>Alteribacter</taxon>
    </lineage>
</organism>
<name>A0A3M7TZC3_9BACI</name>
<evidence type="ECO:0000313" key="4">
    <source>
        <dbReference type="Proteomes" id="UP000278746"/>
    </source>
</evidence>
<dbReference type="CDD" id="cd05379">
    <property type="entry name" value="CAP_bacterial"/>
    <property type="match status" value="1"/>
</dbReference>